<proteinExistence type="predicted"/>
<feature type="domain" description="C2H2-type" evidence="3">
    <location>
        <begin position="9"/>
        <end position="36"/>
    </location>
</feature>
<keyword evidence="5" id="KW-1185">Reference proteome</keyword>
<accession>A0A139AJB2</accession>
<sequence length="182" mass="20300">MRTDLPRTLRCTRCGKQFTRRDVLHRHKSRTCAALPLLPTASAINPVPMTSAASVFWPSSDLIEPHLYNVDSSPKISSFHERCDNPQFESQLGFEGQSKSLGNFLVATDLVLRRSGPDQPATSHHTLHQHPLPPTQELPPIQHHPKTNRTDIHTSPSALLGVPFLLEPSVSLTPEWRIPFGV</sequence>
<keyword evidence="1" id="KW-0863">Zinc-finger</keyword>
<keyword evidence="1" id="KW-0862">Zinc</keyword>
<dbReference type="PROSITE" id="PS50157">
    <property type="entry name" value="ZINC_FINGER_C2H2_2"/>
    <property type="match status" value="1"/>
</dbReference>
<dbReference type="InterPro" id="IPR013087">
    <property type="entry name" value="Znf_C2H2_type"/>
</dbReference>
<evidence type="ECO:0000259" key="3">
    <source>
        <dbReference type="PROSITE" id="PS50157"/>
    </source>
</evidence>
<evidence type="ECO:0000313" key="4">
    <source>
        <dbReference type="EMBL" id="KXS16886.1"/>
    </source>
</evidence>
<feature type="region of interest" description="Disordered" evidence="2">
    <location>
        <begin position="115"/>
        <end position="154"/>
    </location>
</feature>
<name>A0A139AJB2_GONPJ</name>
<organism evidence="4 5">
    <name type="scientific">Gonapodya prolifera (strain JEL478)</name>
    <name type="common">Monoblepharis prolifera</name>
    <dbReference type="NCBI Taxonomy" id="1344416"/>
    <lineage>
        <taxon>Eukaryota</taxon>
        <taxon>Fungi</taxon>
        <taxon>Fungi incertae sedis</taxon>
        <taxon>Chytridiomycota</taxon>
        <taxon>Chytridiomycota incertae sedis</taxon>
        <taxon>Monoblepharidomycetes</taxon>
        <taxon>Monoblepharidales</taxon>
        <taxon>Gonapodyaceae</taxon>
        <taxon>Gonapodya</taxon>
    </lineage>
</organism>
<reference evidence="4 5" key="1">
    <citation type="journal article" date="2015" name="Genome Biol. Evol.">
        <title>Phylogenomic analyses indicate that early fungi evolved digesting cell walls of algal ancestors of land plants.</title>
        <authorList>
            <person name="Chang Y."/>
            <person name="Wang S."/>
            <person name="Sekimoto S."/>
            <person name="Aerts A.L."/>
            <person name="Choi C."/>
            <person name="Clum A."/>
            <person name="LaButti K.M."/>
            <person name="Lindquist E.A."/>
            <person name="Yee Ngan C."/>
            <person name="Ohm R.A."/>
            <person name="Salamov A.A."/>
            <person name="Grigoriev I.V."/>
            <person name="Spatafora J.W."/>
            <person name="Berbee M.L."/>
        </authorList>
    </citation>
    <scope>NUCLEOTIDE SEQUENCE [LARGE SCALE GENOMIC DNA]</scope>
    <source>
        <strain evidence="4 5">JEL478</strain>
    </source>
</reference>
<gene>
    <name evidence="4" type="ORF">M427DRAFT_286914</name>
</gene>
<dbReference type="SUPFAM" id="SSF57667">
    <property type="entry name" value="beta-beta-alpha zinc fingers"/>
    <property type="match status" value="1"/>
</dbReference>
<evidence type="ECO:0000313" key="5">
    <source>
        <dbReference type="Proteomes" id="UP000070544"/>
    </source>
</evidence>
<dbReference type="EMBL" id="KQ965750">
    <property type="protein sequence ID" value="KXS16886.1"/>
    <property type="molecule type" value="Genomic_DNA"/>
</dbReference>
<dbReference type="OrthoDB" id="10018191at2759"/>
<dbReference type="Proteomes" id="UP000070544">
    <property type="component" value="Unassembled WGS sequence"/>
</dbReference>
<dbReference type="GO" id="GO:0008270">
    <property type="term" value="F:zinc ion binding"/>
    <property type="evidence" value="ECO:0007669"/>
    <property type="project" value="UniProtKB-KW"/>
</dbReference>
<dbReference type="AlphaFoldDB" id="A0A139AJB2"/>
<evidence type="ECO:0000256" key="2">
    <source>
        <dbReference type="SAM" id="MobiDB-lite"/>
    </source>
</evidence>
<keyword evidence="1" id="KW-0479">Metal-binding</keyword>
<evidence type="ECO:0000256" key="1">
    <source>
        <dbReference type="PROSITE-ProRule" id="PRU00042"/>
    </source>
</evidence>
<protein>
    <recommendedName>
        <fullName evidence="3">C2H2-type domain-containing protein</fullName>
    </recommendedName>
</protein>
<dbReference type="InterPro" id="IPR036236">
    <property type="entry name" value="Znf_C2H2_sf"/>
</dbReference>